<protein>
    <recommendedName>
        <fullName evidence="2">Propionate--CoA ligase</fullName>
    </recommendedName>
    <alternativeName>
        <fullName evidence="6">Propionyl-CoA synthetase</fullName>
    </alternativeName>
</protein>
<dbReference type="HOGENOM" id="CLU_000022_3_5_6"/>
<dbReference type="InterPro" id="IPR032387">
    <property type="entry name" value="ACAS_N"/>
</dbReference>
<dbReference type="NCBIfam" id="TIGR02316">
    <property type="entry name" value="propion_prpE"/>
    <property type="match status" value="1"/>
</dbReference>
<name>D3UXV5_XENBS</name>
<keyword evidence="4" id="KW-0547">Nucleotide-binding</keyword>
<dbReference type="GO" id="GO:0019629">
    <property type="term" value="P:propionate catabolic process, 2-methylcitrate cycle"/>
    <property type="evidence" value="ECO:0007669"/>
    <property type="project" value="InterPro"/>
</dbReference>
<evidence type="ECO:0000256" key="4">
    <source>
        <dbReference type="ARBA" id="ARBA00022741"/>
    </source>
</evidence>
<keyword evidence="5" id="KW-0067">ATP-binding</keyword>
<dbReference type="InterPro" id="IPR045851">
    <property type="entry name" value="AMP-bd_C_sf"/>
</dbReference>
<evidence type="ECO:0000256" key="6">
    <source>
        <dbReference type="ARBA" id="ARBA00078862"/>
    </source>
</evidence>
<evidence type="ECO:0000256" key="3">
    <source>
        <dbReference type="ARBA" id="ARBA00022598"/>
    </source>
</evidence>
<dbReference type="PATRIC" id="fig|406818.4.peg.1214"/>
<dbReference type="InterPro" id="IPR042099">
    <property type="entry name" value="ANL_N_sf"/>
</dbReference>
<dbReference type="Pfam" id="PF00501">
    <property type="entry name" value="AMP-binding"/>
    <property type="match status" value="1"/>
</dbReference>
<evidence type="ECO:0000256" key="5">
    <source>
        <dbReference type="ARBA" id="ARBA00022840"/>
    </source>
</evidence>
<organism evidence="10 11">
    <name type="scientific">Xenorhabdus bovienii (strain SS-2004)</name>
    <name type="common">Xenorhabdus nematophila subsp. bovienii</name>
    <dbReference type="NCBI Taxonomy" id="406818"/>
    <lineage>
        <taxon>Bacteria</taxon>
        <taxon>Pseudomonadati</taxon>
        <taxon>Pseudomonadota</taxon>
        <taxon>Gammaproteobacteria</taxon>
        <taxon>Enterobacterales</taxon>
        <taxon>Morganellaceae</taxon>
        <taxon>Xenorhabdus</taxon>
    </lineage>
</organism>
<dbReference type="Gene3D" id="3.30.300.30">
    <property type="match status" value="1"/>
</dbReference>
<evidence type="ECO:0000259" key="7">
    <source>
        <dbReference type="Pfam" id="PF00501"/>
    </source>
</evidence>
<proteinExistence type="inferred from homology"/>
<dbReference type="Proteomes" id="UP000002045">
    <property type="component" value="Chromosome"/>
</dbReference>
<evidence type="ECO:0000259" key="8">
    <source>
        <dbReference type="Pfam" id="PF13193"/>
    </source>
</evidence>
<dbReference type="GO" id="GO:0050218">
    <property type="term" value="F:propionate-CoA ligase activity"/>
    <property type="evidence" value="ECO:0007669"/>
    <property type="project" value="InterPro"/>
</dbReference>
<dbReference type="NCBIfam" id="NF007815">
    <property type="entry name" value="PRK10524.1"/>
    <property type="match status" value="1"/>
</dbReference>
<evidence type="ECO:0000256" key="1">
    <source>
        <dbReference type="ARBA" id="ARBA00006432"/>
    </source>
</evidence>
<dbReference type="Gene3D" id="3.40.50.12780">
    <property type="entry name" value="N-terminal domain of ligase-like"/>
    <property type="match status" value="1"/>
</dbReference>
<dbReference type="PANTHER" id="PTHR43347">
    <property type="entry name" value="ACYL-COA SYNTHETASE"/>
    <property type="match status" value="1"/>
</dbReference>
<evidence type="ECO:0000313" key="11">
    <source>
        <dbReference type="Proteomes" id="UP000002045"/>
    </source>
</evidence>
<dbReference type="EMBL" id="FN667741">
    <property type="protein sequence ID" value="CBJ80480.1"/>
    <property type="molecule type" value="Genomic_DNA"/>
</dbReference>
<reference evidence="10" key="1">
    <citation type="journal article" date="2011" name="PLoS ONE">
        <title>The entomopathogenic bacterial endosymbionts xenorhabdus and photorhabdus: convergent lifestyles from divergent genomes.</title>
        <authorList>
            <person name="Chaston J.M."/>
            <person name="Suen G."/>
            <person name="Tucker S.L."/>
            <person name="Andersen A.W."/>
            <person name="Bhasin A."/>
            <person name="Bode E."/>
            <person name="Bode H.B."/>
            <person name="Brachmann A.O."/>
            <person name="Cowles C.E."/>
            <person name="Cowles K.N."/>
            <person name="Darby C."/>
            <person name="de Leon L."/>
            <person name="Drace K."/>
            <person name="Du Z."/>
            <person name="Givaudan A."/>
            <person name="Herbert Tran E.E."/>
            <person name="Jewell K.A."/>
            <person name="Knack J.J."/>
            <person name="Krasomil-Osterfeld K.C."/>
            <person name="Kukor R."/>
            <person name="Lanois A."/>
            <person name="Latreille P."/>
            <person name="Leimgruber N.K."/>
            <person name="Lipke C.M."/>
            <person name="Liu R."/>
            <person name="Lu X."/>
            <person name="Martens E.C."/>
            <person name="Marri P.R."/>
            <person name="Medigue C."/>
            <person name="Menard M.L."/>
            <person name="Miller N.M."/>
            <person name="Morales-Soto N."/>
            <person name="Norton S."/>
            <person name="Ogier J.C."/>
            <person name="Orchard S.S."/>
            <person name="Park D."/>
            <person name="Park Y."/>
            <person name="Qurollo B.A."/>
            <person name="Sugar D.R."/>
            <person name="Richards G.R."/>
            <person name="Rouy Z."/>
            <person name="Slominski B."/>
            <person name="Slominski K."/>
            <person name="Snyder H."/>
            <person name="Tjaden B.C."/>
            <person name="van der Hoeven R."/>
            <person name="Welch R.D."/>
            <person name="Wheeler C."/>
            <person name="Xiang B."/>
            <person name="Barbazuk B."/>
            <person name="Gaudriault S."/>
            <person name="Goodner B."/>
            <person name="Slater S.C."/>
            <person name="Forst S."/>
            <person name="Goldman B.S."/>
            <person name="Goodrich-Blair H."/>
        </authorList>
    </citation>
    <scope>NUCLEOTIDE SEQUENCE [LARGE SCALE GENOMIC DNA]</scope>
    <source>
        <strain evidence="10">SS-2004</strain>
    </source>
</reference>
<dbReference type="PROSITE" id="PS00455">
    <property type="entry name" value="AMP_BINDING"/>
    <property type="match status" value="1"/>
</dbReference>
<sequence length="644" mass="71678">MSFQDFYQYSIDDPNAFWAEQARRIHWQHPFAQVLDYNNPPFARWFSGGKTNLCYNALDRWLETQPDAKALIAISTETNSEEVFTYQELYQEVNRAAAMMLSLGVKKGDRVVVYMPMVAEALFVLLACARIGAIHSVVFGGFASHSLATRLDNAEPVLVVSADAGSRGGKIIPYKPLLDEAIELAQHTPRHVLMVNRGLAAINWLEGRDIDFASLRQIHLDADIPVTWMESNETSCVLYTSGTTGTPKGVQRDVGGYAVALATSMDTIFGGKPGGVFFCTSDIGWVVGHSYIVYAPLIAGMATIMYEGLPTRPDASIWWQIVEKHRVNRMFSAPTAIRVLKKYPTDCIAKYDISSLEALYLAGEPLDEHTARWVAEIINVPVIDNYWQTETGWPIMAIARGLDDRPSRFGSPGFPMYGFNVKLINELTGQECGDNEKGMLVAKGPLPPGCIQTVYGDDTRFINTYWKHFAQQIYSTFDWGIRDSDGYYFILGRSDDVINISGHRLGTREIEECITSHEDVAEVAVIGIKDEVKGQAAVAFAVLKEGRKIQSADHFAALEKALMDLVDKQLGSVGRPARVYFVTQLPKTRSGKMLRRTMQAICEGREPNDIALIENSASLEMIRDVVSHQATANKKYKVSPNDKN</sequence>
<dbReference type="STRING" id="406818.XBJ1_1347"/>
<dbReference type="Pfam" id="PF13193">
    <property type="entry name" value="AMP-binding_C"/>
    <property type="match status" value="1"/>
</dbReference>
<feature type="domain" description="AMP-dependent synthetase/ligase" evidence="7">
    <location>
        <begin position="59"/>
        <end position="445"/>
    </location>
</feature>
<dbReference type="AlphaFoldDB" id="D3UXV5"/>
<dbReference type="InterPro" id="IPR020845">
    <property type="entry name" value="AMP-binding_CS"/>
</dbReference>
<dbReference type="Pfam" id="PF16177">
    <property type="entry name" value="ACAS_N"/>
    <property type="match status" value="1"/>
</dbReference>
<dbReference type="GO" id="GO:0005524">
    <property type="term" value="F:ATP binding"/>
    <property type="evidence" value="ECO:0007669"/>
    <property type="project" value="UniProtKB-KW"/>
</dbReference>
<dbReference type="RefSeq" id="WP_012987881.1">
    <property type="nucleotide sequence ID" value="NC_013892.1"/>
</dbReference>
<dbReference type="InterPro" id="IPR025110">
    <property type="entry name" value="AMP-bd_C"/>
</dbReference>
<dbReference type="NCBIfam" id="NF001208">
    <property type="entry name" value="PRK00174.1"/>
    <property type="match status" value="1"/>
</dbReference>
<dbReference type="PANTHER" id="PTHR43347:SF3">
    <property type="entry name" value="ACYL-COA SYNTHETASE SHORT-CHAIN FAMILY MEMBER 3, MITOCHONDRIAL"/>
    <property type="match status" value="1"/>
</dbReference>
<accession>D3UXV5</accession>
<dbReference type="InterPro" id="IPR012694">
    <property type="entry name" value="Propion_PrpE"/>
</dbReference>
<dbReference type="SUPFAM" id="SSF56801">
    <property type="entry name" value="Acetyl-CoA synthetase-like"/>
    <property type="match status" value="1"/>
</dbReference>
<feature type="domain" description="Acetyl-coenzyme A synthetase N-terminal" evidence="9">
    <location>
        <begin position="4"/>
        <end position="57"/>
    </location>
</feature>
<dbReference type="eggNOG" id="COG0365">
    <property type="taxonomic scope" value="Bacteria"/>
</dbReference>
<dbReference type="FunFam" id="3.40.50.12780:FF:000001">
    <property type="entry name" value="Acetyl-coenzyme A synthetase"/>
    <property type="match status" value="1"/>
</dbReference>
<evidence type="ECO:0000313" key="10">
    <source>
        <dbReference type="EMBL" id="CBJ80480.1"/>
    </source>
</evidence>
<gene>
    <name evidence="10" type="primary">prpE</name>
    <name evidence="10" type="ordered locus">XBJ1_1347</name>
</gene>
<feature type="domain" description="AMP-binding enzyme C-terminal" evidence="8">
    <location>
        <begin position="509"/>
        <end position="592"/>
    </location>
</feature>
<dbReference type="InterPro" id="IPR000873">
    <property type="entry name" value="AMP-dep_synth/lig_dom"/>
</dbReference>
<evidence type="ECO:0000256" key="2">
    <source>
        <dbReference type="ARBA" id="ARBA00013625"/>
    </source>
</evidence>
<dbReference type="KEGG" id="xbo:XBJ1_1347"/>
<keyword evidence="3" id="KW-0436">Ligase</keyword>
<comment type="similarity">
    <text evidence="1">Belongs to the ATP-dependent AMP-binding enzyme family.</text>
</comment>
<evidence type="ECO:0000259" key="9">
    <source>
        <dbReference type="Pfam" id="PF16177"/>
    </source>
</evidence>